<organism evidence="3 4">
    <name type="scientific">Deinococcus ficus</name>
    <dbReference type="NCBI Taxonomy" id="317577"/>
    <lineage>
        <taxon>Bacteria</taxon>
        <taxon>Thermotogati</taxon>
        <taxon>Deinococcota</taxon>
        <taxon>Deinococci</taxon>
        <taxon>Deinococcales</taxon>
        <taxon>Deinococcaceae</taxon>
        <taxon>Deinococcus</taxon>
    </lineage>
</organism>
<evidence type="ECO:0000256" key="2">
    <source>
        <dbReference type="SAM" id="Phobius"/>
    </source>
</evidence>
<dbReference type="Proteomes" id="UP000259030">
    <property type="component" value="Chromosome"/>
</dbReference>
<keyword evidence="2" id="KW-0472">Membrane</keyword>
<sequence length="254" mass="27231">MDGMDRDDQRWAVTPRPDTRPGPLAPVNPQQLMQRGANLTRRAVGLGVLALLSILGAGVLIVALVFLGLGLANGSTIAGILMAVVLLLGVLGTVWTVRRAGTLIKPEELPAAPTAVPAAQGTPLALPADTGAVEATLLQTLRTHERPLSAPARAAFHATVIATRDAVRVTAGDAEMNRDAFDARQAAREDLPELMSAYRAVRKSEQTEAQLLEQLQLIHARMSRINAERAAVRQDKLAAHGHYLREKYQGETDE</sequence>
<keyword evidence="4" id="KW-1185">Reference proteome</keyword>
<keyword evidence="2" id="KW-1133">Transmembrane helix</keyword>
<protein>
    <submittedName>
        <fullName evidence="3">Uncharacterized protein</fullName>
    </submittedName>
</protein>
<feature type="transmembrane region" description="Helical" evidence="2">
    <location>
        <begin position="43"/>
        <end position="71"/>
    </location>
</feature>
<dbReference type="STRING" id="317577.GCA_000419625_01837"/>
<name>A0A221SXP6_9DEIO</name>
<proteinExistence type="predicted"/>
<dbReference type="EMBL" id="CP021081">
    <property type="protein sequence ID" value="ASN81376.1"/>
    <property type="molecule type" value="Genomic_DNA"/>
</dbReference>
<feature type="region of interest" description="Disordered" evidence="1">
    <location>
        <begin position="1"/>
        <end position="30"/>
    </location>
</feature>
<feature type="transmembrane region" description="Helical" evidence="2">
    <location>
        <begin position="77"/>
        <end position="97"/>
    </location>
</feature>
<dbReference type="AlphaFoldDB" id="A0A221SXP6"/>
<accession>A0A221SXP6</accession>
<evidence type="ECO:0000313" key="3">
    <source>
        <dbReference type="EMBL" id="ASN81376.1"/>
    </source>
</evidence>
<evidence type="ECO:0000313" key="4">
    <source>
        <dbReference type="Proteomes" id="UP000259030"/>
    </source>
</evidence>
<reference evidence="3 4" key="1">
    <citation type="submission" date="2017-05" db="EMBL/GenBank/DDBJ databases">
        <title>The complete genome sequence of Deinococcus ficus isolated from the rhizosphere of the Ficus religiosa L. in Taiwan.</title>
        <authorList>
            <person name="Wu K.-M."/>
            <person name="Liao T.-L."/>
            <person name="Liu Y.-M."/>
            <person name="Young C.-C."/>
            <person name="Tsai S.-F."/>
        </authorList>
    </citation>
    <scope>NUCLEOTIDE SEQUENCE [LARGE SCALE GENOMIC DNA]</scope>
    <source>
        <strain evidence="3 4">CC-FR2-10</strain>
    </source>
</reference>
<keyword evidence="2" id="KW-0812">Transmembrane</keyword>
<dbReference type="RefSeq" id="WP_081425848.1">
    <property type="nucleotide sequence ID" value="NZ_CP021081.1"/>
</dbReference>
<gene>
    <name evidence="3" type="ORF">DFI_10450</name>
</gene>
<feature type="compositionally biased region" description="Basic and acidic residues" evidence="1">
    <location>
        <begin position="1"/>
        <end position="10"/>
    </location>
</feature>
<dbReference type="KEGG" id="dfc:DFI_10450"/>
<evidence type="ECO:0000256" key="1">
    <source>
        <dbReference type="SAM" id="MobiDB-lite"/>
    </source>
</evidence>